<dbReference type="VEuPathDB" id="PiroplasmaDB:BBOV_I002220"/>
<dbReference type="InParanoid" id="A7AW76"/>
<keyword evidence="2" id="KW-0732">Signal</keyword>
<feature type="chain" id="PRO_5002706298" evidence="2">
    <location>
        <begin position="23"/>
        <end position="657"/>
    </location>
</feature>
<reference evidence="3 4" key="1">
    <citation type="journal article" date="2007" name="PLoS Pathog.">
        <title>Genome sequence of Babesia bovis and comparative analysis of apicomplexan hemoprotozoa.</title>
        <authorList>
            <person name="Brayton K.A."/>
            <person name="Lau A.O.T."/>
            <person name="Herndon D.R."/>
            <person name="Hannick L."/>
            <person name="Kappmeyer L.S."/>
            <person name="Berens S.J."/>
            <person name="Bidwell S.L."/>
            <person name="Brown W.C."/>
            <person name="Crabtree J."/>
            <person name="Fadrosh D."/>
            <person name="Feldblum T."/>
            <person name="Forberger H.A."/>
            <person name="Haas B.J."/>
            <person name="Howell J.M."/>
            <person name="Khouri H."/>
            <person name="Koo H."/>
            <person name="Mann D.J."/>
            <person name="Norimine J."/>
            <person name="Paulsen I.T."/>
            <person name="Radune D."/>
            <person name="Ren Q."/>
            <person name="Smith R.K. Jr."/>
            <person name="Suarez C.E."/>
            <person name="White O."/>
            <person name="Wortman J.R."/>
            <person name="Knowles D.P. Jr."/>
            <person name="McElwain T.F."/>
            <person name="Nene V.M."/>
        </authorList>
    </citation>
    <scope>NUCLEOTIDE SEQUENCE [LARGE SCALE GENOMIC DNA]</scope>
    <source>
        <strain evidence="3">T2Bo</strain>
    </source>
</reference>
<accession>A7AW76</accession>
<evidence type="ECO:0000256" key="2">
    <source>
        <dbReference type="SAM" id="SignalP"/>
    </source>
</evidence>
<reference evidence="4" key="2">
    <citation type="journal article" date="2020" name="Data Brief">
        <title>Transcriptome dataset of Babesia bovis life stages within vertebrate and invertebrate hosts.</title>
        <authorList>
            <person name="Ueti M.W."/>
            <person name="Johnson W.C."/>
            <person name="Kappmeyer L.S."/>
            <person name="Herndon D.R."/>
            <person name="Mousel M.R."/>
            <person name="Reif K.E."/>
            <person name="Taus N.S."/>
            <person name="Ifeonu O.O."/>
            <person name="Silva J.C."/>
            <person name="Suarez C.E."/>
            <person name="Brayton K.A."/>
        </authorList>
    </citation>
    <scope>NUCLEOTIDE SEQUENCE [LARGE SCALE GENOMIC DNA]</scope>
</reference>
<reference evidence="4" key="3">
    <citation type="journal article" date="2021" name="Int. J. Parasitol.">
        <title>Comparative analysis of gene expression between Babesia bovis blood stages and kinetes allowed by improved genome annotation.</title>
        <authorList>
            <person name="Ueti M.W."/>
            <person name="Johnson W.C."/>
            <person name="Kappmeyer L.S."/>
            <person name="Herndon D.R."/>
            <person name="Mousel M.R."/>
            <person name="Reif K.E."/>
            <person name="Taus N.S."/>
            <person name="Ifeonu O.O."/>
            <person name="Silva J.C."/>
            <person name="Suarez C.E."/>
            <person name="Brayton K.A."/>
        </authorList>
    </citation>
    <scope>NUCLEOTIDE SEQUENCE [LARGE SCALE GENOMIC DNA]</scope>
</reference>
<evidence type="ECO:0000256" key="1">
    <source>
        <dbReference type="SAM" id="MobiDB-lite"/>
    </source>
</evidence>
<dbReference type="Proteomes" id="UP000002173">
    <property type="component" value="Unassembled WGS sequence"/>
</dbReference>
<dbReference type="OMA" id="FRILRFY"/>
<feature type="region of interest" description="Disordered" evidence="1">
    <location>
        <begin position="614"/>
        <end position="635"/>
    </location>
</feature>
<gene>
    <name evidence="3" type="ORF">BBOV_I002220</name>
</gene>
<feature type="region of interest" description="Disordered" evidence="1">
    <location>
        <begin position="32"/>
        <end position="55"/>
    </location>
</feature>
<evidence type="ECO:0000313" key="3">
    <source>
        <dbReference type="EMBL" id="EDO05304.1"/>
    </source>
</evidence>
<dbReference type="AlphaFoldDB" id="A7AW76"/>
<organism evidence="3 4">
    <name type="scientific">Babesia bovis</name>
    <dbReference type="NCBI Taxonomy" id="5865"/>
    <lineage>
        <taxon>Eukaryota</taxon>
        <taxon>Sar</taxon>
        <taxon>Alveolata</taxon>
        <taxon>Apicomplexa</taxon>
        <taxon>Aconoidasida</taxon>
        <taxon>Piroplasmida</taxon>
        <taxon>Babesiidae</taxon>
        <taxon>Babesia</taxon>
    </lineage>
</organism>
<protein>
    <submittedName>
        <fullName evidence="3">Uncharacterized protein</fullName>
    </submittedName>
</protein>
<dbReference type="EMBL" id="AAXT01000005">
    <property type="protein sequence ID" value="EDO05304.1"/>
    <property type="molecule type" value="Genomic_DNA"/>
</dbReference>
<feature type="signal peptide" evidence="2">
    <location>
        <begin position="1"/>
        <end position="22"/>
    </location>
</feature>
<dbReference type="KEGG" id="bbo:BBOV_I002220"/>
<dbReference type="RefSeq" id="XP_001608872.1">
    <property type="nucleotide sequence ID" value="XM_001608822.1"/>
</dbReference>
<proteinExistence type="predicted"/>
<name>A7AW76_BABBO</name>
<dbReference type="GeneID" id="5477088"/>
<keyword evidence="4" id="KW-1185">Reference proteome</keyword>
<comment type="caution">
    <text evidence="3">The sequence shown here is derived from an EMBL/GenBank/DDBJ whole genome shotgun (WGS) entry which is preliminary data.</text>
</comment>
<evidence type="ECO:0000313" key="4">
    <source>
        <dbReference type="Proteomes" id="UP000002173"/>
    </source>
</evidence>
<feature type="compositionally biased region" description="Low complexity" evidence="1">
    <location>
        <begin position="32"/>
        <end position="47"/>
    </location>
</feature>
<sequence length="657" mass="70323">MKAIWFLPLATIGLCQLPGALLQEAMNDQGQPGNAAGAPAGNNLNAGGQDGAAAEAPEDNLPELVDVVPPAIPDEPTPPNPLVVAPVAAIPAPLTAVAAVANSRVYVHEISKFKVAAIEGNVNGKIELVKHLRSVIGNGFIMNGADKWTALIEAEVEGKTDYDNALATYVGDGSEANGRTLYPLQDTYVTNLLNKQAEYTKWVKHVLNLGYSWSKKSFNEMVRVTLHHTFKQYGEILSGLYKVLSASCKSLARPGDVDASRTTIHTALTHAIEYTEFTSKPIGSVAQLVTVFLKHSSMKIEYNNAIAAAKTIITAINLFLNAQPAPERVLATVLTDLAAVEALNDFMSLLPSRDPLVQLTANNWLEDGARIGYIASVSFLRIGQMCQANVNGLMATAVNVNVDQFPKAMNHLVKGVIEYIEKGTDYIDNVALPQNTTNFAEKTTAYVESTNRFFIEYVRAIRMLSGSLEGDAKVAAEVMTLKADAALLNMVATAAFRILRFYGNRLPPTSTGDINPIFTSAMARISQNLEVSTYAYNLSQAASDVDSKERLMTLVSVLHTAVTSSIEELKSFEPTARTLYTQPPSTTAHTAVIEMLSTALEGLAHKVFVPEGSQDGISNDPWTPHSGGKSGMHGASSGANIALPSSLLLGASLLLLA</sequence>